<name>A0A8H2M5K4_9FIRM</name>
<dbReference type="InterPro" id="IPR037167">
    <property type="entry name" value="Peptidase_S11_C_sf"/>
</dbReference>
<evidence type="ECO:0000256" key="8">
    <source>
        <dbReference type="ARBA" id="ARBA00022801"/>
    </source>
</evidence>
<feature type="binding site" evidence="14">
    <location>
        <position position="277"/>
    </location>
    <ligand>
        <name>substrate</name>
    </ligand>
</feature>
<feature type="active site" description="Proton acceptor" evidence="13">
    <location>
        <position position="112"/>
    </location>
</feature>
<comment type="pathway">
    <text evidence="2">Cell wall biogenesis; peptidoglycan biosynthesis.</text>
</comment>
<evidence type="ECO:0000313" key="18">
    <source>
        <dbReference type="EMBL" id="VFB16937.1"/>
    </source>
</evidence>
<feature type="signal peptide" evidence="16">
    <location>
        <begin position="1"/>
        <end position="22"/>
    </location>
</feature>
<evidence type="ECO:0000259" key="17">
    <source>
        <dbReference type="SMART" id="SM00936"/>
    </source>
</evidence>
<dbReference type="Gene3D" id="2.60.410.10">
    <property type="entry name" value="D-Ala-D-Ala carboxypeptidase, C-terminal domain"/>
    <property type="match status" value="1"/>
</dbReference>
<protein>
    <recommendedName>
        <fullName evidence="4">serine-type D-Ala-D-Ala carboxypeptidase</fullName>
        <ecNumber evidence="4">3.4.16.4</ecNumber>
    </recommendedName>
</protein>
<dbReference type="GO" id="GO:0009252">
    <property type="term" value="P:peptidoglycan biosynthetic process"/>
    <property type="evidence" value="ECO:0007669"/>
    <property type="project" value="UniProtKB-UniPathway"/>
</dbReference>
<keyword evidence="10" id="KW-0573">Peptidoglycan synthesis</keyword>
<dbReference type="SUPFAM" id="SSF69189">
    <property type="entry name" value="Penicillin-binding protein associated domain"/>
    <property type="match status" value="1"/>
</dbReference>
<dbReference type="Gene3D" id="3.40.710.10">
    <property type="entry name" value="DD-peptidase/beta-lactamase superfamily"/>
    <property type="match status" value="1"/>
</dbReference>
<dbReference type="InterPro" id="IPR001967">
    <property type="entry name" value="Peptidase_S11_N"/>
</dbReference>
<evidence type="ECO:0000256" key="9">
    <source>
        <dbReference type="ARBA" id="ARBA00022960"/>
    </source>
</evidence>
<dbReference type="GO" id="GO:0009002">
    <property type="term" value="F:serine-type D-Ala-D-Ala carboxypeptidase activity"/>
    <property type="evidence" value="ECO:0007669"/>
    <property type="project" value="UniProtKB-EC"/>
</dbReference>
<sequence>MRKKIALALAMILLAQGQVLYAKTEKTSPPAQEPAKIEAAIPPEEVRNQDFLVPTSQGVLPGNLKEAQIIQELSVKPLTELASHYLVGDFDSGTILEGHEMNQVVAMASTSKLVSLYVVYDAIKAGKIKLEDPVVMDEEVTQLTGSTFKSKLGDQFTVDQLIDAALIISGNDAITALGKKVSGSTPAFVQAMNEKCQSLGLTHAHMINPHGLTDYALGDYNKMTVQEMFQLVRHLLKDHPDIINRSKKPLIDNLNRGFLAYNTNPLLGIVKGVDGLKTGYTNAAGRCLVATALTPAIQGVTEPMRLISITMGSPTNMDRFVVAKRLMDHSLKTYSKRVLAQSDQAMAKVPVIDGMEREAEVYPAKDLAMVWDAREKLTRKLDLKPLTPPLKAKTKVGQALYYKNGELVVSLPLEIRKDLKQENILVRLQKGLYQAFLQIEKI</sequence>
<dbReference type="Pfam" id="PF00768">
    <property type="entry name" value="Peptidase_S11"/>
    <property type="match status" value="1"/>
</dbReference>
<dbReference type="PANTHER" id="PTHR21581:SF6">
    <property type="entry name" value="TRAFFICKING PROTEIN PARTICLE COMPLEX SUBUNIT 12"/>
    <property type="match status" value="1"/>
</dbReference>
<evidence type="ECO:0000256" key="5">
    <source>
        <dbReference type="ARBA" id="ARBA00022645"/>
    </source>
</evidence>
<accession>A0A8H2M5K4</accession>
<keyword evidence="7 16" id="KW-0732">Signal</keyword>
<dbReference type="InterPro" id="IPR012338">
    <property type="entry name" value="Beta-lactam/transpept-like"/>
</dbReference>
<evidence type="ECO:0000256" key="11">
    <source>
        <dbReference type="ARBA" id="ARBA00023316"/>
    </source>
</evidence>
<comment type="caution">
    <text evidence="18">The sequence shown here is derived from an EMBL/GenBank/DDBJ whole genome shotgun (WGS) entry which is preliminary data.</text>
</comment>
<evidence type="ECO:0000256" key="16">
    <source>
        <dbReference type="SAM" id="SignalP"/>
    </source>
</evidence>
<reference evidence="18 19" key="1">
    <citation type="submission" date="2019-02" db="EMBL/GenBank/DDBJ databases">
        <authorList>
            <consortium name="Pathogen Informatics"/>
        </authorList>
    </citation>
    <scope>NUCLEOTIDE SEQUENCE [LARGE SCALE GENOMIC DNA]</scope>
    <source>
        <strain evidence="18 19">3012STDY7089603</strain>
    </source>
</reference>
<dbReference type="EMBL" id="CAACYI010000001">
    <property type="protein sequence ID" value="VFB16937.1"/>
    <property type="molecule type" value="Genomic_DNA"/>
</dbReference>
<evidence type="ECO:0000313" key="19">
    <source>
        <dbReference type="Proteomes" id="UP000377798"/>
    </source>
</evidence>
<feature type="domain" description="Peptidase S11 D-Ala-D-Ala carboxypeptidase A C-terminal" evidence="17">
    <location>
        <begin position="334"/>
        <end position="421"/>
    </location>
</feature>
<dbReference type="RefSeq" id="WP_165478635.1">
    <property type="nucleotide sequence ID" value="NZ_CAACYI010000001.1"/>
</dbReference>
<feature type="active site" description="Acyl-ester intermediate" evidence="13">
    <location>
        <position position="109"/>
    </location>
</feature>
<proteinExistence type="inferred from homology"/>
<evidence type="ECO:0000256" key="3">
    <source>
        <dbReference type="ARBA" id="ARBA00007164"/>
    </source>
</evidence>
<keyword evidence="5 18" id="KW-0121">Carboxypeptidase</keyword>
<comment type="similarity">
    <text evidence="3 15">Belongs to the peptidase S11 family.</text>
</comment>
<keyword evidence="6" id="KW-0645">Protease</keyword>
<dbReference type="GO" id="GO:0071555">
    <property type="term" value="P:cell wall organization"/>
    <property type="evidence" value="ECO:0007669"/>
    <property type="project" value="UniProtKB-KW"/>
</dbReference>
<keyword evidence="8 18" id="KW-0378">Hydrolase</keyword>
<evidence type="ECO:0000256" key="10">
    <source>
        <dbReference type="ARBA" id="ARBA00022984"/>
    </source>
</evidence>
<dbReference type="AlphaFoldDB" id="A0A8H2M5K4"/>
<gene>
    <name evidence="18" type="primary">dacA_2</name>
    <name evidence="18" type="ORF">NCTC13150_01511</name>
</gene>
<evidence type="ECO:0000256" key="15">
    <source>
        <dbReference type="RuleBase" id="RU004016"/>
    </source>
</evidence>
<keyword evidence="9" id="KW-0133">Cell shape</keyword>
<feature type="chain" id="PRO_5034261383" description="serine-type D-Ala-D-Ala carboxypeptidase" evidence="16">
    <location>
        <begin position="23"/>
        <end position="442"/>
    </location>
</feature>
<evidence type="ECO:0000256" key="2">
    <source>
        <dbReference type="ARBA" id="ARBA00004752"/>
    </source>
</evidence>
<dbReference type="EC" id="3.4.16.4" evidence="4"/>
<comment type="catalytic activity">
    <reaction evidence="12">
        <text>Preferential cleavage: (Ac)2-L-Lys-D-Ala-|-D-Ala. Also transpeptidation of peptidyl-alanyl moieties that are N-acyl substituents of D-alanine.</text>
        <dbReference type="EC" id="3.4.16.4"/>
    </reaction>
</comment>
<evidence type="ECO:0000256" key="7">
    <source>
        <dbReference type="ARBA" id="ARBA00022729"/>
    </source>
</evidence>
<evidence type="ECO:0000256" key="13">
    <source>
        <dbReference type="PIRSR" id="PIRSR618044-1"/>
    </source>
</evidence>
<dbReference type="Pfam" id="PF07943">
    <property type="entry name" value="PBP5_C"/>
    <property type="match status" value="1"/>
</dbReference>
<dbReference type="PANTHER" id="PTHR21581">
    <property type="entry name" value="D-ALANYL-D-ALANINE CARBOXYPEPTIDASE"/>
    <property type="match status" value="1"/>
</dbReference>
<evidence type="ECO:0000256" key="14">
    <source>
        <dbReference type="PIRSR" id="PIRSR618044-2"/>
    </source>
</evidence>
<dbReference type="PRINTS" id="PR00725">
    <property type="entry name" value="DADACBPTASE1"/>
</dbReference>
<dbReference type="InterPro" id="IPR015956">
    <property type="entry name" value="Peniciliin-bd_prot_C_sf"/>
</dbReference>
<dbReference type="Proteomes" id="UP000377798">
    <property type="component" value="Unassembled WGS sequence"/>
</dbReference>
<dbReference type="GO" id="GO:0006508">
    <property type="term" value="P:proteolysis"/>
    <property type="evidence" value="ECO:0007669"/>
    <property type="project" value="UniProtKB-KW"/>
</dbReference>
<keyword evidence="11" id="KW-0961">Cell wall biogenesis/degradation</keyword>
<evidence type="ECO:0000256" key="4">
    <source>
        <dbReference type="ARBA" id="ARBA00012448"/>
    </source>
</evidence>
<evidence type="ECO:0000256" key="6">
    <source>
        <dbReference type="ARBA" id="ARBA00022670"/>
    </source>
</evidence>
<dbReference type="InterPro" id="IPR012907">
    <property type="entry name" value="Peptidase_S11_C"/>
</dbReference>
<evidence type="ECO:0000256" key="12">
    <source>
        <dbReference type="ARBA" id="ARBA00034000"/>
    </source>
</evidence>
<dbReference type="SMART" id="SM00936">
    <property type="entry name" value="PBP5_C"/>
    <property type="match status" value="1"/>
</dbReference>
<dbReference type="UniPathway" id="UPA00219"/>
<keyword evidence="19" id="KW-1185">Reference proteome</keyword>
<dbReference type="InterPro" id="IPR018044">
    <property type="entry name" value="Peptidase_S11"/>
</dbReference>
<evidence type="ECO:0000256" key="1">
    <source>
        <dbReference type="ARBA" id="ARBA00003217"/>
    </source>
</evidence>
<organism evidence="18 19">
    <name type="scientific">Urinicoccus massiliensis</name>
    <dbReference type="NCBI Taxonomy" id="1723382"/>
    <lineage>
        <taxon>Bacteria</taxon>
        <taxon>Bacillati</taxon>
        <taxon>Bacillota</taxon>
        <taxon>Tissierellia</taxon>
        <taxon>Tissierellales</taxon>
        <taxon>Peptoniphilaceae</taxon>
        <taxon>Urinicoccus</taxon>
    </lineage>
</organism>
<feature type="active site" evidence="13">
    <location>
        <position position="169"/>
    </location>
</feature>
<comment type="function">
    <text evidence="1">Removes C-terminal D-alanyl residues from sugar-peptide cell wall precursors.</text>
</comment>
<dbReference type="GO" id="GO:0008360">
    <property type="term" value="P:regulation of cell shape"/>
    <property type="evidence" value="ECO:0007669"/>
    <property type="project" value="UniProtKB-KW"/>
</dbReference>
<dbReference type="SUPFAM" id="SSF56601">
    <property type="entry name" value="beta-lactamase/transpeptidase-like"/>
    <property type="match status" value="1"/>
</dbReference>